<feature type="site" description="Participates in a stacking interaction with the thymidine ring of dTDP-4-oxo-6-deoxyglucose" evidence="6">
    <location>
        <position position="137"/>
    </location>
</feature>
<dbReference type="NCBIfam" id="TIGR01221">
    <property type="entry name" value="rmlC"/>
    <property type="match status" value="1"/>
</dbReference>
<reference evidence="8 9" key="1">
    <citation type="submission" date="2017-01" db="EMBL/GenBank/DDBJ databases">
        <authorList>
            <person name="Varghese N."/>
            <person name="Submissions S."/>
        </authorList>
    </citation>
    <scope>NUCLEOTIDE SEQUENCE [LARGE SCALE GENOMIC DNA]</scope>
    <source>
        <strain evidence="8 9">ATCC 35905</strain>
    </source>
</reference>
<dbReference type="InterPro" id="IPR000888">
    <property type="entry name" value="RmlC-like"/>
</dbReference>
<evidence type="ECO:0000256" key="6">
    <source>
        <dbReference type="PIRSR" id="PIRSR600888-3"/>
    </source>
</evidence>
<sequence length="184" mass="20438">MIEAQAIADVLLISPPRFADQRGWFSESWNQAKLASLGFHHEFVQDNHSYSAQTGTIRGLHCQVLPFVQGKLVRCVRGSIWDVAIDIRKGSPDFGKFVAAELSAANGRQLWIPGGFLHGFCTLEPDTEVIYKVTAGYDKGSERGVIWNDPDLALPWPVSPEHAVLSDKDVLLPRLASCDSWFVF</sequence>
<dbReference type="PANTHER" id="PTHR21047:SF2">
    <property type="entry name" value="THYMIDINE DIPHOSPHO-4-KETO-RHAMNOSE 3,5-EPIMERASE"/>
    <property type="match status" value="1"/>
</dbReference>
<comment type="pathway">
    <text evidence="7">Carbohydrate biosynthesis; dTDP-L-rhamnose biosynthesis.</text>
</comment>
<dbReference type="EC" id="5.1.3.13" evidence="3 7"/>
<gene>
    <name evidence="8" type="ORF">SAMN05421828_101250</name>
</gene>
<dbReference type="InterPro" id="IPR011051">
    <property type="entry name" value="RmlC_Cupin_sf"/>
</dbReference>
<comment type="caution">
    <text evidence="8">The sequence shown here is derived from an EMBL/GenBank/DDBJ whole genome shotgun (WGS) entry which is preliminary data.</text>
</comment>
<dbReference type="Proteomes" id="UP000186308">
    <property type="component" value="Unassembled WGS sequence"/>
</dbReference>
<dbReference type="GO" id="GO:0005829">
    <property type="term" value="C:cytosol"/>
    <property type="evidence" value="ECO:0007669"/>
    <property type="project" value="TreeGrafter"/>
</dbReference>
<evidence type="ECO:0000256" key="1">
    <source>
        <dbReference type="ARBA" id="ARBA00001298"/>
    </source>
</evidence>
<dbReference type="AlphaFoldDB" id="A0A8G2CHQ6"/>
<comment type="catalytic activity">
    <reaction evidence="1 7">
        <text>dTDP-4-dehydro-6-deoxy-alpha-D-glucose = dTDP-4-dehydro-beta-L-rhamnose</text>
        <dbReference type="Rhea" id="RHEA:16969"/>
        <dbReference type="ChEBI" id="CHEBI:57649"/>
        <dbReference type="ChEBI" id="CHEBI:62830"/>
        <dbReference type="EC" id="5.1.3.13"/>
    </reaction>
</comment>
<organism evidence="8 9">
    <name type="scientific">Acidiphilium rubrum</name>
    <dbReference type="NCBI Taxonomy" id="526"/>
    <lineage>
        <taxon>Bacteria</taxon>
        <taxon>Pseudomonadati</taxon>
        <taxon>Pseudomonadota</taxon>
        <taxon>Alphaproteobacteria</taxon>
        <taxon>Acetobacterales</taxon>
        <taxon>Acidocellaceae</taxon>
        <taxon>Acidiphilium</taxon>
    </lineage>
</organism>
<feature type="active site" description="Proton donor" evidence="5">
    <location>
        <position position="131"/>
    </location>
</feature>
<dbReference type="GO" id="GO:0000271">
    <property type="term" value="P:polysaccharide biosynthetic process"/>
    <property type="evidence" value="ECO:0007669"/>
    <property type="project" value="TreeGrafter"/>
</dbReference>
<comment type="function">
    <text evidence="2 7">Catalyzes the epimerization of the C3' and C5'positions of dTDP-6-deoxy-D-xylo-4-hexulose, forming dTDP-6-deoxy-L-lyxo-4-hexulose.</text>
</comment>
<name>A0A8G2CHQ6_ACIRU</name>
<evidence type="ECO:0000256" key="7">
    <source>
        <dbReference type="RuleBase" id="RU364069"/>
    </source>
</evidence>
<dbReference type="GO" id="GO:0008830">
    <property type="term" value="F:dTDP-4-dehydrorhamnose 3,5-epimerase activity"/>
    <property type="evidence" value="ECO:0007669"/>
    <property type="project" value="UniProtKB-UniRule"/>
</dbReference>
<evidence type="ECO:0000313" key="8">
    <source>
        <dbReference type="EMBL" id="SIQ09519.1"/>
    </source>
</evidence>
<keyword evidence="7" id="KW-0413">Isomerase</keyword>
<evidence type="ECO:0000313" key="9">
    <source>
        <dbReference type="Proteomes" id="UP000186308"/>
    </source>
</evidence>
<dbReference type="RefSeq" id="WP_029312709.1">
    <property type="nucleotide sequence ID" value="NZ_DAOMCH010000019.1"/>
</dbReference>
<dbReference type="OrthoDB" id="9800680at2"/>
<dbReference type="GO" id="GO:0019305">
    <property type="term" value="P:dTDP-rhamnose biosynthetic process"/>
    <property type="evidence" value="ECO:0007669"/>
    <property type="project" value="UniProtKB-UniRule"/>
</dbReference>
<keyword evidence="9" id="KW-1185">Reference proteome</keyword>
<evidence type="ECO:0000256" key="2">
    <source>
        <dbReference type="ARBA" id="ARBA00001997"/>
    </source>
</evidence>
<dbReference type="UniPathway" id="UPA00124"/>
<dbReference type="Pfam" id="PF00908">
    <property type="entry name" value="dTDP_sugar_isom"/>
    <property type="match status" value="1"/>
</dbReference>
<dbReference type="Gene3D" id="2.60.120.10">
    <property type="entry name" value="Jelly Rolls"/>
    <property type="match status" value="1"/>
</dbReference>
<dbReference type="InterPro" id="IPR014710">
    <property type="entry name" value="RmlC-like_jellyroll"/>
</dbReference>
<accession>A0A8G2CHQ6</accession>
<dbReference type="PANTHER" id="PTHR21047">
    <property type="entry name" value="DTDP-6-DEOXY-D-GLUCOSE-3,5 EPIMERASE"/>
    <property type="match status" value="1"/>
</dbReference>
<proteinExistence type="inferred from homology"/>
<dbReference type="SUPFAM" id="SSF51182">
    <property type="entry name" value="RmlC-like cupins"/>
    <property type="match status" value="1"/>
</dbReference>
<comment type="similarity">
    <text evidence="7">Belongs to the dTDP-4-dehydrorhamnose 3,5-epimerase family.</text>
</comment>
<dbReference type="CDD" id="cd00438">
    <property type="entry name" value="cupin_RmlC"/>
    <property type="match status" value="1"/>
</dbReference>
<evidence type="ECO:0000256" key="3">
    <source>
        <dbReference type="ARBA" id="ARBA00012098"/>
    </source>
</evidence>
<evidence type="ECO:0000256" key="4">
    <source>
        <dbReference type="ARBA" id="ARBA00019595"/>
    </source>
</evidence>
<dbReference type="EMBL" id="FTNE01000001">
    <property type="protein sequence ID" value="SIQ09519.1"/>
    <property type="molecule type" value="Genomic_DNA"/>
</dbReference>
<evidence type="ECO:0000256" key="5">
    <source>
        <dbReference type="PIRSR" id="PIRSR600888-1"/>
    </source>
</evidence>
<feature type="active site" description="Proton acceptor" evidence="5">
    <location>
        <position position="61"/>
    </location>
</feature>
<protein>
    <recommendedName>
        <fullName evidence="4 7">dTDP-4-dehydrorhamnose 3,5-epimerase</fullName>
        <ecNumber evidence="3 7">5.1.3.13</ecNumber>
    </recommendedName>
    <alternativeName>
        <fullName evidence="7">Thymidine diphospho-4-keto-rhamnose 3,5-epimerase</fullName>
    </alternativeName>
</protein>
<comment type="subunit">
    <text evidence="7">Homodimer.</text>
</comment>